<feature type="domain" description="Nudix hydrolase" evidence="1">
    <location>
        <begin position="28"/>
        <end position="161"/>
    </location>
</feature>
<accession>A0A3L7JQW7</accession>
<comment type="caution">
    <text evidence="2">The sequence shown here is derived from an EMBL/GenBank/DDBJ whole genome shotgun (WGS) entry which is preliminary data.</text>
</comment>
<dbReference type="SUPFAM" id="SSF55811">
    <property type="entry name" value="Nudix"/>
    <property type="match status" value="1"/>
</dbReference>
<evidence type="ECO:0000259" key="1">
    <source>
        <dbReference type="PROSITE" id="PS51462"/>
    </source>
</evidence>
<gene>
    <name evidence="2" type="ORF">D9X91_18395</name>
</gene>
<dbReference type="PROSITE" id="PS51462">
    <property type="entry name" value="NUDIX"/>
    <property type="match status" value="1"/>
</dbReference>
<evidence type="ECO:0000313" key="2">
    <source>
        <dbReference type="EMBL" id="RLQ93203.1"/>
    </source>
</evidence>
<name>A0A3L7JQW7_9BACI</name>
<dbReference type="Gene3D" id="3.90.79.10">
    <property type="entry name" value="Nucleoside Triphosphate Pyrophosphohydrolase"/>
    <property type="match status" value="1"/>
</dbReference>
<evidence type="ECO:0000313" key="3">
    <source>
        <dbReference type="Proteomes" id="UP000276770"/>
    </source>
</evidence>
<reference evidence="2 3" key="1">
    <citation type="submission" date="2018-10" db="EMBL/GenBank/DDBJ databases">
        <title>Falsibacillus sp. genome draft.</title>
        <authorList>
            <person name="Shi S."/>
        </authorList>
    </citation>
    <scope>NUCLEOTIDE SEQUENCE [LARGE SCALE GENOMIC DNA]</scope>
    <source>
        <strain evidence="2 3">GY 10110</strain>
    </source>
</reference>
<dbReference type="InterPro" id="IPR000086">
    <property type="entry name" value="NUDIX_hydrolase_dom"/>
</dbReference>
<dbReference type="RefSeq" id="WP_121682111.1">
    <property type="nucleotide sequence ID" value="NZ_RCVZ01000016.1"/>
</dbReference>
<dbReference type="AlphaFoldDB" id="A0A3L7JQW7"/>
<dbReference type="InterPro" id="IPR015797">
    <property type="entry name" value="NUDIX_hydrolase-like_dom_sf"/>
</dbReference>
<protein>
    <submittedName>
        <fullName evidence="2">NUDIX domain-containing protein</fullName>
    </submittedName>
</protein>
<dbReference type="Pfam" id="PF00293">
    <property type="entry name" value="NUDIX"/>
    <property type="match status" value="1"/>
</dbReference>
<dbReference type="OrthoDB" id="9804442at2"/>
<dbReference type="EMBL" id="RCVZ01000016">
    <property type="protein sequence ID" value="RLQ93203.1"/>
    <property type="molecule type" value="Genomic_DNA"/>
</dbReference>
<keyword evidence="3" id="KW-1185">Reference proteome</keyword>
<sequence length="165" mass="18909">MNHSTYVNWGGHPIKLTWIPSKSLPNLEKVTSVHGYCFHEGKLLLVLIKDRGYNVPGGHIEPGESPEATLLREAHEEGYVKGNSSFIGMLEVSHEENPHFDPLGKYPLIGYQLFYRMDIDEVLPFQREYESIARIWVEPDQLPYVIDDHELSALILKEAMLVRLP</sequence>
<organism evidence="2 3">
    <name type="scientific">Falsibacillus albus</name>
    <dbReference type="NCBI Taxonomy" id="2478915"/>
    <lineage>
        <taxon>Bacteria</taxon>
        <taxon>Bacillati</taxon>
        <taxon>Bacillota</taxon>
        <taxon>Bacilli</taxon>
        <taxon>Bacillales</taxon>
        <taxon>Bacillaceae</taxon>
        <taxon>Falsibacillus</taxon>
    </lineage>
</organism>
<proteinExistence type="predicted"/>
<dbReference type="CDD" id="cd02883">
    <property type="entry name" value="NUDIX_Hydrolase"/>
    <property type="match status" value="1"/>
</dbReference>
<dbReference type="Proteomes" id="UP000276770">
    <property type="component" value="Unassembled WGS sequence"/>
</dbReference>